<gene>
    <name evidence="2" type="ORF">NCTC10741_00484</name>
</gene>
<accession>A0A3P8LCS2</accession>
<evidence type="ECO:0000313" key="3">
    <source>
        <dbReference type="Proteomes" id="UP000271626"/>
    </source>
</evidence>
<protein>
    <submittedName>
        <fullName evidence="2">Uncharacterized protein</fullName>
    </submittedName>
</protein>
<dbReference type="Proteomes" id="UP000271626">
    <property type="component" value="Chromosome"/>
</dbReference>
<reference evidence="2 3" key="1">
    <citation type="submission" date="2018-12" db="EMBL/GenBank/DDBJ databases">
        <authorList>
            <consortium name="Pathogen Informatics"/>
        </authorList>
    </citation>
    <scope>NUCLEOTIDE SEQUENCE [LARGE SCALE GENOMIC DNA]</scope>
    <source>
        <strain evidence="2 3">NCTC10741</strain>
    </source>
</reference>
<organism evidence="2 3">
    <name type="scientific">Tsukamurella paurometabola</name>
    <name type="common">Corynebacterium paurometabolum</name>
    <dbReference type="NCBI Taxonomy" id="2061"/>
    <lineage>
        <taxon>Bacteria</taxon>
        <taxon>Bacillati</taxon>
        <taxon>Actinomycetota</taxon>
        <taxon>Actinomycetes</taxon>
        <taxon>Mycobacteriales</taxon>
        <taxon>Tsukamurellaceae</taxon>
        <taxon>Tsukamurella</taxon>
    </lineage>
</organism>
<evidence type="ECO:0000313" key="2">
    <source>
        <dbReference type="EMBL" id="VDR37382.1"/>
    </source>
</evidence>
<proteinExistence type="predicted"/>
<feature type="region of interest" description="Disordered" evidence="1">
    <location>
        <begin position="1"/>
        <end position="68"/>
    </location>
</feature>
<name>A0A3P8LCS2_TSUPA</name>
<evidence type="ECO:0000256" key="1">
    <source>
        <dbReference type="SAM" id="MobiDB-lite"/>
    </source>
</evidence>
<dbReference type="AlphaFoldDB" id="A0A3P8LCS2"/>
<dbReference type="EMBL" id="LR131273">
    <property type="protein sequence ID" value="VDR37382.1"/>
    <property type="molecule type" value="Genomic_DNA"/>
</dbReference>
<sequence>MVVALMHASRPRTTGRPLAGSHEHDLPELEPSEFSWGPGLTPPELADAPPSQGGMYRGTTPPMPESEDLRALTDELAERRARRERLQGGRQ</sequence>